<reference evidence="1" key="1">
    <citation type="submission" date="2023-04" db="EMBL/GenBank/DDBJ databases">
        <title>Ambrosiozyma monospora NBRC 10751.</title>
        <authorList>
            <person name="Ichikawa N."/>
            <person name="Sato H."/>
            <person name="Tonouchi N."/>
        </authorList>
    </citation>
    <scope>NUCLEOTIDE SEQUENCE</scope>
    <source>
        <strain evidence="1">NBRC 10751</strain>
    </source>
</reference>
<evidence type="ECO:0000313" key="2">
    <source>
        <dbReference type="Proteomes" id="UP001165064"/>
    </source>
</evidence>
<protein>
    <submittedName>
        <fullName evidence="1">Unnamed protein product</fullName>
    </submittedName>
</protein>
<evidence type="ECO:0000313" key="1">
    <source>
        <dbReference type="EMBL" id="GME84510.1"/>
    </source>
</evidence>
<gene>
    <name evidence="1" type="ORF">Amon02_000689200</name>
</gene>
<comment type="caution">
    <text evidence="1">The sequence shown here is derived from an EMBL/GenBank/DDBJ whole genome shotgun (WGS) entry which is preliminary data.</text>
</comment>
<name>A0ACB5TAS1_AMBMO</name>
<keyword evidence="2" id="KW-1185">Reference proteome</keyword>
<accession>A0ACB5TAS1</accession>
<sequence length="482" mass="54569">MVQSDFRFEFPSDRKLPSTLSYISAWERIHHGTVMYYLYAKLSLFVDHVNCQNTKEQKNDNEVIKEFHYPIVYQEDETTANACDLTPWSDNCYSASFMWKDMSIIKPKSAKTIIDSLIRRKPKVMPELKLQVTSAIPQNIDISKGFEQIPLCFEVSHVENIKDFIIDNQSTTLGRFTVTSFYFYFKNGVIVGGTENDYLFSFATNKYNFDSHLTNDTAIIDVADGKYDSEKCTLTYNTTLDKLFPSKAAVPSSFVNAFRGVPLPSCNITLPHSKLDVYNSIKFDFVMKHTQWDLESRKSERKRRFRWDYYSSRLHFGKIVDFAYNVDDSTLEGDLVTGLLVESCRTTEIDLNRDLDESKVITVNTSLPKRIGSTFTSHSTSIALNECCAYKIHNFRNWMNKYLLMTNMIDKNQLGCHDSTDHHDSGNYHDCYHSGYETTVTDIPVSSEGGYSSGGCGYSGGDSGGHSGGGHDSGGGGGCCEF</sequence>
<dbReference type="Proteomes" id="UP001165064">
    <property type="component" value="Unassembled WGS sequence"/>
</dbReference>
<dbReference type="EMBL" id="BSXS01005543">
    <property type="protein sequence ID" value="GME84510.1"/>
    <property type="molecule type" value="Genomic_DNA"/>
</dbReference>
<proteinExistence type="predicted"/>
<organism evidence="1 2">
    <name type="scientific">Ambrosiozyma monospora</name>
    <name type="common">Yeast</name>
    <name type="synonym">Endomycopsis monosporus</name>
    <dbReference type="NCBI Taxonomy" id="43982"/>
    <lineage>
        <taxon>Eukaryota</taxon>
        <taxon>Fungi</taxon>
        <taxon>Dikarya</taxon>
        <taxon>Ascomycota</taxon>
        <taxon>Saccharomycotina</taxon>
        <taxon>Pichiomycetes</taxon>
        <taxon>Pichiales</taxon>
        <taxon>Pichiaceae</taxon>
        <taxon>Ambrosiozyma</taxon>
    </lineage>
</organism>